<evidence type="ECO:0000259" key="2">
    <source>
        <dbReference type="Pfam" id="PF13581"/>
    </source>
</evidence>
<dbReference type="PANTHER" id="PTHR35526:SF3">
    <property type="entry name" value="ANTI-SIGMA-F FACTOR RSBW"/>
    <property type="match status" value="1"/>
</dbReference>
<dbReference type="EC" id="2.7.11.1" evidence="3"/>
<keyword evidence="3" id="KW-0418">Kinase</keyword>
<reference evidence="3 4" key="1">
    <citation type="journal article" date="2014" name="Genome Announc.">
        <title>Draft Genome Sequence of Geobacillus icigianus Strain G1w1T Isolated from Hot Springs in the Valley of Geysers, Kamchatka (Russian Federation).</title>
        <authorList>
            <person name="Bryanskaya A.V."/>
            <person name="Rozanov A.S."/>
            <person name="Logacheva M.D."/>
            <person name="Kotenko A.V."/>
            <person name="Peltek S.E."/>
        </authorList>
    </citation>
    <scope>NUCLEOTIDE SEQUENCE [LARGE SCALE GENOMIC DNA]</scope>
    <source>
        <strain evidence="3 4">G1w1</strain>
    </source>
</reference>
<feature type="domain" description="Histidine kinase/HSP90-like ATPase" evidence="2">
    <location>
        <begin position="27"/>
        <end position="132"/>
    </location>
</feature>
<dbReference type="RefSeq" id="WP_051985087.1">
    <property type="nucleotide sequence ID" value="NZ_JPYA02000003.1"/>
</dbReference>
<dbReference type="EMBL" id="JPYA02000003">
    <property type="protein sequence ID" value="MEB3751526.1"/>
    <property type="molecule type" value="Genomic_DNA"/>
</dbReference>
<name>A0ABU6BI05_9BACL</name>
<protein>
    <submittedName>
        <fullName evidence="3">Serine-protein kinase RsbW</fullName>
        <ecNumber evidence="3">2.7.11.1</ecNumber>
    </submittedName>
</protein>
<gene>
    <name evidence="3" type="ORF">EP10_002381</name>
</gene>
<proteinExistence type="predicted"/>
<keyword evidence="3" id="KW-0808">Transferase</keyword>
<dbReference type="PANTHER" id="PTHR35526">
    <property type="entry name" value="ANTI-SIGMA-F FACTOR RSBW-RELATED"/>
    <property type="match status" value="1"/>
</dbReference>
<evidence type="ECO:0000256" key="1">
    <source>
        <dbReference type="ARBA" id="ARBA00022527"/>
    </source>
</evidence>
<dbReference type="InterPro" id="IPR003594">
    <property type="entry name" value="HATPase_dom"/>
</dbReference>
<accession>A0ABU6BI05</accession>
<keyword evidence="1" id="KW-0723">Serine/threonine-protein kinase</keyword>
<evidence type="ECO:0000313" key="3">
    <source>
        <dbReference type="EMBL" id="MEB3751526.1"/>
    </source>
</evidence>
<dbReference type="GO" id="GO:0004674">
    <property type="term" value="F:protein serine/threonine kinase activity"/>
    <property type="evidence" value="ECO:0007669"/>
    <property type="project" value="UniProtKB-EC"/>
</dbReference>
<dbReference type="InterPro" id="IPR050267">
    <property type="entry name" value="Anti-sigma-factor_SerPK"/>
</dbReference>
<dbReference type="CDD" id="cd16936">
    <property type="entry name" value="HATPase_RsbW-like"/>
    <property type="match status" value="1"/>
</dbReference>
<dbReference type="Gene3D" id="3.30.565.10">
    <property type="entry name" value="Histidine kinase-like ATPase, C-terminal domain"/>
    <property type="match status" value="1"/>
</dbReference>
<dbReference type="Pfam" id="PF13581">
    <property type="entry name" value="HATPase_c_2"/>
    <property type="match status" value="1"/>
</dbReference>
<dbReference type="SUPFAM" id="SSF55874">
    <property type="entry name" value="ATPase domain of HSP90 chaperone/DNA topoisomerase II/histidine kinase"/>
    <property type="match status" value="1"/>
</dbReference>
<dbReference type="InterPro" id="IPR036890">
    <property type="entry name" value="HATPase_C_sf"/>
</dbReference>
<organism evidence="3 4">
    <name type="scientific">Geobacillus icigianus</name>
    <dbReference type="NCBI Taxonomy" id="1430331"/>
    <lineage>
        <taxon>Bacteria</taxon>
        <taxon>Bacillati</taxon>
        <taxon>Bacillota</taxon>
        <taxon>Bacilli</taxon>
        <taxon>Bacillales</taxon>
        <taxon>Anoxybacillaceae</taxon>
        <taxon>Geobacillus</taxon>
    </lineage>
</organism>
<comment type="caution">
    <text evidence="3">The sequence shown here is derived from an EMBL/GenBank/DDBJ whole genome shotgun (WGS) entry which is preliminary data.</text>
</comment>
<sequence>MWLSWVVSCQAGEEAVEWFDFIAKQAARLLAVRDADLFVLAVHEAVVNAVKEAKRAGGGSRTISLSFFVTADDVTVMVEDEGDGISLETIERLASMTLADVLLAESGRGLLLIREAMDAMAWMERPDGRRVLVMAMKRKAGWEGGDG</sequence>
<keyword evidence="4" id="KW-1185">Reference proteome</keyword>
<dbReference type="Proteomes" id="UP000029267">
    <property type="component" value="Unassembled WGS sequence"/>
</dbReference>
<evidence type="ECO:0000313" key="4">
    <source>
        <dbReference type="Proteomes" id="UP000029267"/>
    </source>
</evidence>